<dbReference type="SUPFAM" id="SSF53300">
    <property type="entry name" value="vWA-like"/>
    <property type="match status" value="1"/>
</dbReference>
<name>A0A6C0BEL8_9ZZZZ</name>
<dbReference type="AlphaFoldDB" id="A0A6C0BEL8"/>
<dbReference type="InterPro" id="IPR036465">
    <property type="entry name" value="vWFA_dom_sf"/>
</dbReference>
<proteinExistence type="predicted"/>
<reference evidence="1" key="1">
    <citation type="journal article" date="2020" name="Nature">
        <title>Giant virus diversity and host interactions through global metagenomics.</title>
        <authorList>
            <person name="Schulz F."/>
            <person name="Roux S."/>
            <person name="Paez-Espino D."/>
            <person name="Jungbluth S."/>
            <person name="Walsh D.A."/>
            <person name="Denef V.J."/>
            <person name="McMahon K.D."/>
            <person name="Konstantinidis K.T."/>
            <person name="Eloe-Fadrosh E.A."/>
            <person name="Kyrpides N.C."/>
            <person name="Woyke T."/>
        </authorList>
    </citation>
    <scope>NUCLEOTIDE SEQUENCE</scope>
    <source>
        <strain evidence="1">GVMAG-M-3300010160-4</strain>
    </source>
</reference>
<dbReference type="EMBL" id="MN739120">
    <property type="protein sequence ID" value="QHS89823.1"/>
    <property type="molecule type" value="Genomic_DNA"/>
</dbReference>
<organism evidence="1">
    <name type="scientific">viral metagenome</name>
    <dbReference type="NCBI Taxonomy" id="1070528"/>
    <lineage>
        <taxon>unclassified sequences</taxon>
        <taxon>metagenomes</taxon>
        <taxon>organismal metagenomes</taxon>
    </lineage>
</organism>
<evidence type="ECO:0000313" key="1">
    <source>
        <dbReference type="EMBL" id="QHS89823.1"/>
    </source>
</evidence>
<sequence>MSAFSTDLLYKLATASERFNVLDFQNLLKRRREDGMKCYIHDLRTVNHKGSGWDLTKGVLTIQENCISQEIEEFLESRLSSFGWFQTRAKKIQLELSGTVFEKPDLPLGYSMYPQSGYKVLGQWGSNPAMDLVILIILPDGSMSVRVGKKPTGEFCFTGGMINKTDTTINAALRQLVNECFEENYSLRFLEPGSLSLVAVEKMNLSAAQKEDIIDMVLSNEEFKNPEFQKYKQVFKIGSTFSSSYNSFIAGIRKIKEISKENAETQVIAFKKLLFEYLFPDNYRSFINFLYKTIQNLEWVFCSSDPRNTQEAFMITQPFYIYTDLSEISQHEREWNLEPKGGDDVKSSHTELIQDLVKKPMFASHRSILIKVLRDFVEKNPQKVTSIMTHQFDEIMTILTDLEIKELGIVGNHANICSESQLQQLEILRAQDDNIRIEVDKMNSVEMATEFLENKLSELRMARLRNKQEDLGLSLSFRISLALLAEKDTIYIVIDNSGSMNGKHSSGLTLWAKLLRDIKYLLPLLALVAVNVKVIFINEVGSAMKNDSFKEFDFSVGENDISNLESKLNCALLWFDELNFARPSGSTVVNGIFTRILSDSHNQNIGVIFLTDGEADDKTHLSKTIKNRNPPYKSPIIVIGCCKNSETISWVRDLQRETQNCITMLDDFETQEKRFKQWYGDISFSDSTYLGMFVTFPCYENNHFYGKGFHIYVKLDKIKAELSREDYYEILGYENSDAYDEYVASRI</sequence>
<evidence type="ECO:0008006" key="2">
    <source>
        <dbReference type="Google" id="ProtNLM"/>
    </source>
</evidence>
<dbReference type="Gene3D" id="3.40.50.410">
    <property type="entry name" value="von Willebrand factor, type A domain"/>
    <property type="match status" value="1"/>
</dbReference>
<protein>
    <recommendedName>
        <fullName evidence="2">VWFA domain-containing protein</fullName>
    </recommendedName>
</protein>
<accession>A0A6C0BEL8</accession>